<gene>
    <name evidence="2" type="ORF">KVV02_006425</name>
</gene>
<feature type="compositionally biased region" description="Low complexity" evidence="1">
    <location>
        <begin position="961"/>
        <end position="971"/>
    </location>
</feature>
<feature type="region of interest" description="Disordered" evidence="1">
    <location>
        <begin position="1"/>
        <end position="37"/>
    </location>
</feature>
<feature type="compositionally biased region" description="Basic and acidic residues" evidence="1">
    <location>
        <begin position="616"/>
        <end position="625"/>
    </location>
</feature>
<proteinExistence type="predicted"/>
<feature type="compositionally biased region" description="Polar residues" evidence="1">
    <location>
        <begin position="595"/>
        <end position="609"/>
    </location>
</feature>
<feature type="compositionally biased region" description="Low complexity" evidence="1">
    <location>
        <begin position="95"/>
        <end position="123"/>
    </location>
</feature>
<feature type="compositionally biased region" description="Low complexity" evidence="1">
    <location>
        <begin position="667"/>
        <end position="679"/>
    </location>
</feature>
<feature type="compositionally biased region" description="Polar residues" evidence="1">
    <location>
        <begin position="656"/>
        <end position="666"/>
    </location>
</feature>
<feature type="compositionally biased region" description="Low complexity" evidence="1">
    <location>
        <begin position="132"/>
        <end position="159"/>
    </location>
</feature>
<sequence length="1381" mass="150621">MVKLDSGVSPQLPHMPGSGSSGTSSAPATVDRKHRSWTRSLKKATNSILYMAIPPTTSDQLPMVVPQTPMSPDRLVPSIHSTILQPPLRSSVALSDISTGSSSTASESSSSSSAASTSFSQPSHFAHERVNSGSNTRSSTTQRSSTSSASSSSTTPLLRRSTKGKEKAEYLLSRRHSIPDADRIPTRRSSEHQAATRVVPPVSPPSSPPTRNGTSINSVVPTTFTHTLPLAGDRQNSFPSPPPSPTSVSNTRPQHIRADSHNGANSLPVKTRTTGLNMPGALPAIPTDTSRSSFARNTEHSVQLPQLDTCCSIADAKCENKALSRSIKHIHAIPAAEKRHDIVLEFIEGHGDKLSPQDLAISQHTEILHEPSAEDGSVTRSDIGESTGRASMVVDASGFPVIPSSSPPPPRRLSKRYKGPVPVKNAPWVWHQDGIHRQRLESHQILTKEQVFEQFHLDLDQDGPNGFFLFKLVKKFKRQDSSVLGISSSLLDAEISASPTSSPSSASPSTSFLDSIDAVSVSQRLKRQLLLQKRKKQRKASASDSEEDENLEALLNMSSYNTSLQNLNLQEVMDAYDSLKGSEEWGDLAERSRENTASSRASTQEQPQFPDSDGEYTSRDKAVDTEALERRRGVYATGRLDGMNLISKKRFKALQRRSSLSTAARKTSTGPASSSSGPSRNDPLVEATPADGPQQFKKQAISQLHIYSKNGLKFTFDVMEDNELHFVEASKKYTFMDPLAAHQQPDLDLMMSSSHFVQARAPATPHPPPGHNNTLRISSATTHSGPEMNRTPRRNSSSKSKNSTSSSGYGSGNRRVFVTRLGRHTLLTYGEYKILTKSASSFTLGAKLLLQRSIAVATPNFYGSSSSGASFQETSGQNKDVDQSNGHDNAVSPTSSTPMSASNGDGSDYFSIKKKPRALFASKAVAAIRSPSTSTGSSPSSSNKATRPIVTPYNPAEYKSRSLTLSTSSPSAGALDSEDPTAAASQFDSQVEKTAGLRRRQSSSDMAVTLSPTEFSPPSPATPSSTISTSPNPYSAPPIKRQGNQAGLKFQHLFATVHQRLQKLEMDSGGSFYRSALVQWTVIEDVAELRWWRDKIGIQMIGYLHGDGEETLSGSQASSSPSQRQPAMERSSFMSTQSYISDASSSSGMSSASGGYRRKVSVERLGYRFLRVSGHMGTLKVTVSEQVEARAVALAVKAEMLRQRTMAHPQQQQQQQQQQLQNCDETGYAVALAEEQPWVEMAVSFSDSDTDSDLELDARSDVDSDLDPILDSGKQAKVVVGDGGDDDGCDKKVKNKAREKKRASFNFYDTYEYDEWTGRTRLKKVPSADWFSRRGRHDRKSIRERREKVRAPLIERMTMIASQTKAFKGDWYMKNVYKFQQ</sequence>
<feature type="compositionally biased region" description="Basic and acidic residues" evidence="1">
    <location>
        <begin position="177"/>
        <end position="191"/>
    </location>
</feature>
<feature type="compositionally biased region" description="Low complexity" evidence="1">
    <location>
        <begin position="794"/>
        <end position="813"/>
    </location>
</feature>
<comment type="caution">
    <text evidence="2">The sequence shown here is derived from an EMBL/GenBank/DDBJ whole genome shotgun (WGS) entry which is preliminary data.</text>
</comment>
<feature type="compositionally biased region" description="Low complexity" evidence="1">
    <location>
        <begin position="16"/>
        <end position="29"/>
    </location>
</feature>
<dbReference type="EMBL" id="JAIFTL010000002">
    <property type="protein sequence ID" value="KAG9327721.1"/>
    <property type="molecule type" value="Genomic_DNA"/>
</dbReference>
<feature type="compositionally biased region" description="Low complexity" evidence="1">
    <location>
        <begin position="930"/>
        <end position="942"/>
    </location>
</feature>
<evidence type="ECO:0000313" key="2">
    <source>
        <dbReference type="EMBL" id="KAG9327721.1"/>
    </source>
</evidence>
<dbReference type="PANTHER" id="PTHR24216:SF65">
    <property type="entry name" value="PAXILLIN-LIKE PROTEIN 1"/>
    <property type="match status" value="1"/>
</dbReference>
<name>A0A9P8IF72_MORAP</name>
<feature type="region of interest" description="Disordered" evidence="1">
    <location>
        <begin position="586"/>
        <end position="625"/>
    </location>
</feature>
<feature type="region of interest" description="Disordered" evidence="1">
    <location>
        <begin position="656"/>
        <end position="691"/>
    </location>
</feature>
<feature type="compositionally biased region" description="Polar residues" evidence="1">
    <location>
        <begin position="210"/>
        <end position="226"/>
    </location>
</feature>
<protein>
    <submittedName>
        <fullName evidence="2">Uncharacterized protein</fullName>
    </submittedName>
</protein>
<feature type="region of interest" description="Disordered" evidence="1">
    <location>
        <begin position="865"/>
        <end position="908"/>
    </location>
</feature>
<organism evidence="2 3">
    <name type="scientific">Mortierella alpina</name>
    <name type="common">Oleaginous fungus</name>
    <name type="synonym">Mortierella renispora</name>
    <dbReference type="NCBI Taxonomy" id="64518"/>
    <lineage>
        <taxon>Eukaryota</taxon>
        <taxon>Fungi</taxon>
        <taxon>Fungi incertae sedis</taxon>
        <taxon>Mucoromycota</taxon>
        <taxon>Mortierellomycotina</taxon>
        <taxon>Mortierellomycetes</taxon>
        <taxon>Mortierellales</taxon>
        <taxon>Mortierellaceae</taxon>
        <taxon>Mortierella</taxon>
    </lineage>
</organism>
<feature type="compositionally biased region" description="Polar residues" evidence="1">
    <location>
        <begin position="771"/>
        <end position="784"/>
    </location>
</feature>
<accession>A0A9P8IF72</accession>
<evidence type="ECO:0000256" key="1">
    <source>
        <dbReference type="SAM" id="MobiDB-lite"/>
    </source>
</evidence>
<feature type="region of interest" description="Disordered" evidence="1">
    <location>
        <begin position="929"/>
        <end position="1042"/>
    </location>
</feature>
<reference evidence="2" key="1">
    <citation type="submission" date="2021-07" db="EMBL/GenBank/DDBJ databases">
        <title>Draft genome of Mortierella alpina, strain LL118, isolated from an aspen leaf litter sample.</title>
        <authorList>
            <person name="Yang S."/>
            <person name="Vinatzer B.A."/>
        </authorList>
    </citation>
    <scope>NUCLEOTIDE SEQUENCE</scope>
    <source>
        <strain evidence="2">LL118</strain>
    </source>
</reference>
<feature type="region of interest" description="Disordered" evidence="1">
    <location>
        <begin position="760"/>
        <end position="813"/>
    </location>
</feature>
<feature type="compositionally biased region" description="Low complexity" evidence="1">
    <location>
        <begin position="1113"/>
        <end position="1126"/>
    </location>
</feature>
<feature type="compositionally biased region" description="Low complexity" evidence="1">
    <location>
        <begin position="1022"/>
        <end position="1033"/>
    </location>
</feature>
<feature type="region of interest" description="Disordered" evidence="1">
    <location>
        <begin position="1110"/>
        <end position="1134"/>
    </location>
</feature>
<dbReference type="Proteomes" id="UP000717515">
    <property type="component" value="Unassembled WGS sequence"/>
</dbReference>
<evidence type="ECO:0000313" key="3">
    <source>
        <dbReference type="Proteomes" id="UP000717515"/>
    </source>
</evidence>
<feature type="region of interest" description="Disordered" evidence="1">
    <location>
        <begin position="94"/>
        <end position="280"/>
    </location>
</feature>
<feature type="compositionally biased region" description="Polar residues" evidence="1">
    <location>
        <begin position="865"/>
        <end position="905"/>
    </location>
</feature>
<dbReference type="PANTHER" id="PTHR24216">
    <property type="entry name" value="PAXILLIN-RELATED"/>
    <property type="match status" value="1"/>
</dbReference>